<accession>A0AAE6FVJ6</accession>
<organism evidence="1 2">
    <name type="scientific">Myxococcus xanthus</name>
    <dbReference type="NCBI Taxonomy" id="34"/>
    <lineage>
        <taxon>Bacteria</taxon>
        <taxon>Pseudomonadati</taxon>
        <taxon>Myxococcota</taxon>
        <taxon>Myxococcia</taxon>
        <taxon>Myxococcales</taxon>
        <taxon>Cystobacterineae</taxon>
        <taxon>Myxococcaceae</taxon>
        <taxon>Myxococcus</taxon>
    </lineage>
</organism>
<name>A0AAE6FVJ6_MYXXA</name>
<gene>
    <name evidence="1" type="ORF">BHS09_02470</name>
</gene>
<dbReference type="Proteomes" id="UP000320179">
    <property type="component" value="Chromosome"/>
</dbReference>
<dbReference type="RefSeq" id="WP_140852914.1">
    <property type="nucleotide sequence ID" value="NZ_CP017170.1"/>
</dbReference>
<evidence type="ECO:0000313" key="2">
    <source>
        <dbReference type="Proteomes" id="UP000320179"/>
    </source>
</evidence>
<evidence type="ECO:0000313" key="1">
    <source>
        <dbReference type="EMBL" id="QDE65955.1"/>
    </source>
</evidence>
<sequence>MAAVWRLERSVAELEAMLLKVATALDRYGRHERGCRFSRTHGQCRCTCLLHDRIREGGLKP</sequence>
<proteinExistence type="predicted"/>
<dbReference type="AlphaFoldDB" id="A0AAE6FVJ6"/>
<reference evidence="1 2" key="1">
    <citation type="journal article" date="2019" name="Science">
        <title>Social genes are selection hotspots in kin groups of a soil microbe.</title>
        <authorList>
            <person name="Wielgoss S."/>
            <person name="Wolfensberger R."/>
            <person name="Sun L."/>
            <person name="Fiegna F."/>
            <person name="Velicer G.J."/>
        </authorList>
    </citation>
    <scope>NUCLEOTIDE SEQUENCE [LARGE SCALE GENOMIC DNA]</scope>
    <source>
        <strain evidence="1 2">MC3.5.9c15</strain>
    </source>
</reference>
<protein>
    <submittedName>
        <fullName evidence="1">Uncharacterized protein</fullName>
    </submittedName>
</protein>
<dbReference type="EMBL" id="CP017174">
    <property type="protein sequence ID" value="QDE65955.1"/>
    <property type="molecule type" value="Genomic_DNA"/>
</dbReference>